<feature type="binding site" evidence="8">
    <location>
        <begin position="283"/>
        <end position="285"/>
    </location>
    <ligand>
        <name>GTP</name>
        <dbReference type="ChEBI" id="CHEBI:37565"/>
    </ligand>
</feature>
<dbReference type="Gene3D" id="1.10.300.10">
    <property type="entry name" value="Adenylosuccinate Synthetase, subunit A, domain 2"/>
    <property type="match status" value="1"/>
</dbReference>
<feature type="binding site" evidence="8">
    <location>
        <position position="140"/>
    </location>
    <ligand>
        <name>IMP</name>
        <dbReference type="ChEBI" id="CHEBI:58053"/>
        <note>ligand shared between dimeric partners</note>
    </ligand>
</feature>
<dbReference type="EMBL" id="DRIE01000136">
    <property type="protein sequence ID" value="HEC57885.1"/>
    <property type="molecule type" value="Genomic_DNA"/>
</dbReference>
<dbReference type="InterPro" id="IPR001114">
    <property type="entry name" value="Adenylosuccinate_synthetase"/>
</dbReference>
<comment type="pathway">
    <text evidence="8 9">Purine metabolism; AMP biosynthesis via de novo pathway; AMP from IMP: step 1/2.</text>
</comment>
<keyword evidence="7 8" id="KW-0342">GTP-binding</keyword>
<dbReference type="UniPathway" id="UPA00075">
    <property type="reaction ID" value="UER00335"/>
</dbReference>
<dbReference type="PANTHER" id="PTHR11846:SF0">
    <property type="entry name" value="ADENYLOSUCCINATE SYNTHETASE"/>
    <property type="match status" value="1"/>
</dbReference>
<protein>
    <recommendedName>
        <fullName evidence="8 9">Adenylosuccinate synthetase</fullName>
        <shortName evidence="8">AMPSase</shortName>
        <shortName evidence="8">AdSS</shortName>
        <ecNumber evidence="8 9">6.3.4.4</ecNumber>
    </recommendedName>
    <alternativeName>
        <fullName evidence="8">IMP--aspartate ligase</fullName>
    </alternativeName>
</protein>
<feature type="active site" description="Proton acceptor" evidence="8">
    <location>
        <position position="13"/>
    </location>
</feature>
<dbReference type="SUPFAM" id="SSF52540">
    <property type="entry name" value="P-loop containing nucleoside triphosphate hydrolases"/>
    <property type="match status" value="1"/>
</dbReference>
<dbReference type="PATRIC" id="fig|1839936.3.peg.838"/>
<feature type="binding site" description="in other chain" evidence="8">
    <location>
        <position position="126"/>
    </location>
    <ligand>
        <name>IMP</name>
        <dbReference type="ChEBI" id="CHEBI:58053"/>
        <note>ligand shared between dimeric partners</note>
    </ligand>
</feature>
<dbReference type="GO" id="GO:0000287">
    <property type="term" value="F:magnesium ion binding"/>
    <property type="evidence" value="ECO:0007669"/>
    <property type="project" value="UniProtKB-UniRule"/>
</dbReference>
<dbReference type="HAMAP" id="MF_00011">
    <property type="entry name" value="Adenylosucc_synth"/>
    <property type="match status" value="1"/>
</dbReference>
<dbReference type="InterPro" id="IPR042111">
    <property type="entry name" value="Adenylosuccinate_synth_dom3"/>
</dbReference>
<dbReference type="Pfam" id="PF00709">
    <property type="entry name" value="Adenylsucc_synt"/>
    <property type="match status" value="2"/>
</dbReference>
<evidence type="ECO:0000256" key="4">
    <source>
        <dbReference type="ARBA" id="ARBA00022741"/>
    </source>
</evidence>
<evidence type="ECO:0000313" key="12">
    <source>
        <dbReference type="Proteomes" id="UP000185779"/>
    </source>
</evidence>
<accession>A0A1F2P4Q6</accession>
<dbReference type="GO" id="GO:0005737">
    <property type="term" value="C:cytoplasm"/>
    <property type="evidence" value="ECO:0007669"/>
    <property type="project" value="UniProtKB-SubCell"/>
</dbReference>
<keyword evidence="1 8" id="KW-0963">Cytoplasm</keyword>
<dbReference type="STRING" id="1839936.SBU_000829"/>
<comment type="caution">
    <text evidence="11">The sequence shown here is derived from an EMBL/GenBank/DDBJ whole genome shotgun (WGS) entry which is preliminary data.</text>
</comment>
<comment type="subcellular location">
    <subcellularLocation>
        <location evidence="8">Cytoplasm</location>
    </subcellularLocation>
</comment>
<feature type="binding site" description="in other chain" evidence="8">
    <location>
        <begin position="13"/>
        <end position="16"/>
    </location>
    <ligand>
        <name>IMP</name>
        <dbReference type="ChEBI" id="CHEBI:58053"/>
        <note>ligand shared between dimeric partners</note>
    </ligand>
</feature>
<dbReference type="Gene3D" id="3.90.170.10">
    <property type="entry name" value="Adenylosuccinate Synthetase, subunit A, domain 3"/>
    <property type="match status" value="2"/>
</dbReference>
<dbReference type="PROSITE" id="PS01266">
    <property type="entry name" value="ADENYLOSUCCIN_SYN_1"/>
    <property type="match status" value="1"/>
</dbReference>
<dbReference type="AlphaFoldDB" id="A0A1F2P4Q6"/>
<dbReference type="InterPro" id="IPR027417">
    <property type="entry name" value="P-loop_NTPase"/>
</dbReference>
<dbReference type="Proteomes" id="UP000885936">
    <property type="component" value="Unassembled WGS sequence"/>
</dbReference>
<feature type="active site" description="Proton donor" evidence="8">
    <location>
        <position position="43"/>
    </location>
</feature>
<feature type="binding site" evidence="8">
    <location>
        <begin position="42"/>
        <end position="44"/>
    </location>
    <ligand>
        <name>GTP</name>
        <dbReference type="ChEBI" id="CHEBI:37565"/>
    </ligand>
</feature>
<comment type="subunit">
    <text evidence="8">Homodimer.</text>
</comment>
<organism evidence="11 12">
    <name type="scientific">Candidatus Syntropharchaeum butanivorans</name>
    <dbReference type="NCBI Taxonomy" id="1839936"/>
    <lineage>
        <taxon>Archaea</taxon>
        <taxon>Methanobacteriati</taxon>
        <taxon>Methanobacteriota</taxon>
        <taxon>Stenosarchaea group</taxon>
        <taxon>Methanomicrobia</taxon>
        <taxon>Methanosarcinales</taxon>
        <taxon>ANME-2 cluster</taxon>
        <taxon>Candidatus Syntropharchaeum</taxon>
    </lineage>
</organism>
<feature type="binding site" description="in other chain" evidence="8">
    <location>
        <position position="193"/>
    </location>
    <ligand>
        <name>IMP</name>
        <dbReference type="ChEBI" id="CHEBI:58053"/>
        <note>ligand shared between dimeric partners</note>
    </ligand>
</feature>
<dbReference type="GO" id="GO:0004019">
    <property type="term" value="F:adenylosuccinate synthase activity"/>
    <property type="evidence" value="ECO:0007669"/>
    <property type="project" value="UniProtKB-UniRule"/>
</dbReference>
<keyword evidence="2 8" id="KW-0436">Ligase</keyword>
<dbReference type="GO" id="GO:0046040">
    <property type="term" value="P:IMP metabolic process"/>
    <property type="evidence" value="ECO:0007669"/>
    <property type="project" value="TreeGrafter"/>
</dbReference>
<dbReference type="PANTHER" id="PTHR11846">
    <property type="entry name" value="ADENYLOSUCCINATE SYNTHETASE"/>
    <property type="match status" value="1"/>
</dbReference>
<evidence type="ECO:0000256" key="6">
    <source>
        <dbReference type="ARBA" id="ARBA00022842"/>
    </source>
</evidence>
<comment type="similarity">
    <text evidence="8 9">Belongs to the adenylosuccinate synthetase family.</text>
</comment>
<proteinExistence type="inferred from homology"/>
<sequence>MGCTIIVGGFFGDEGKGKIVAHIAEQDKPSIIARGGVGPNAGHTVVTGDESYGIRMVPSGFVYEPARLMIGAGVLVNPDVLLREIDEVGHRVRERIKVDKRCAIIEKKHIEQDKSDKRLREGIGTTGTGCGPANVERVMRTARQAKDVPELREFLADVPLEVNEAIDRGEFVILEGTQGFGISLFYGTYPYVTSKDTTASQIAADVGVGPTKVDDVIVVFKAYPTRVGEGPFETEMSQEESEKLGIVEYGTVTRRRRRIGYWDGKFAKYSAMINGATMAALTGLDRVDPDCRGVRDYDKLSEKVKEFVRRAEEDVGVPFRLLSTGPGIDEIVDLR</sequence>
<name>A0A1F2P4Q6_9EURY</name>
<evidence type="ECO:0000256" key="9">
    <source>
        <dbReference type="RuleBase" id="RU000520"/>
    </source>
</evidence>
<dbReference type="SMART" id="SM00788">
    <property type="entry name" value="Adenylsucc_synt"/>
    <property type="match status" value="1"/>
</dbReference>
<dbReference type="EC" id="6.3.4.4" evidence="8 9"/>
<dbReference type="GO" id="GO:0044208">
    <property type="term" value="P:'de novo' AMP biosynthetic process"/>
    <property type="evidence" value="ECO:0007669"/>
    <property type="project" value="UniProtKB-UniRule"/>
</dbReference>
<feature type="binding site" evidence="8">
    <location>
        <position position="42"/>
    </location>
    <ligand>
        <name>Mg(2+)</name>
        <dbReference type="ChEBI" id="CHEBI:18420"/>
    </ligand>
</feature>
<feature type="binding site" description="in other chain" evidence="8">
    <location>
        <position position="178"/>
    </location>
    <ligand>
        <name>IMP</name>
        <dbReference type="ChEBI" id="CHEBI:58053"/>
        <note>ligand shared between dimeric partners</note>
    </ligand>
</feature>
<keyword evidence="5 8" id="KW-0658">Purine biosynthesis</keyword>
<dbReference type="GO" id="GO:0005525">
    <property type="term" value="F:GTP binding"/>
    <property type="evidence" value="ECO:0007669"/>
    <property type="project" value="UniProtKB-UniRule"/>
</dbReference>
<dbReference type="CDD" id="cd03108">
    <property type="entry name" value="AdSS"/>
    <property type="match status" value="1"/>
</dbReference>
<dbReference type="Gene3D" id="3.40.440.10">
    <property type="entry name" value="Adenylosuccinate Synthetase, subunit A, domain 1"/>
    <property type="match status" value="2"/>
</dbReference>
<keyword evidence="6 8" id="KW-0460">Magnesium</keyword>
<feature type="binding site" description="in other chain" evidence="8">
    <location>
        <begin position="40"/>
        <end position="43"/>
    </location>
    <ligand>
        <name>IMP</name>
        <dbReference type="ChEBI" id="CHEBI:58053"/>
        <note>ligand shared between dimeric partners</note>
    </ligand>
</feature>
<evidence type="ECO:0000313" key="10">
    <source>
        <dbReference type="EMBL" id="HEC57885.1"/>
    </source>
</evidence>
<evidence type="ECO:0000256" key="1">
    <source>
        <dbReference type="ARBA" id="ARBA00022490"/>
    </source>
</evidence>
<reference evidence="11 12" key="1">
    <citation type="submission" date="2016-05" db="EMBL/GenBank/DDBJ databases">
        <title>Microbial consortia oxidize butane by reversing methanogenesis.</title>
        <authorList>
            <person name="Laso-Perez R."/>
            <person name="Richter M."/>
            <person name="Wegener G."/>
            <person name="Musat F."/>
        </authorList>
    </citation>
    <scope>NUCLEOTIDE SEQUENCE [LARGE SCALE GENOMIC DNA]</scope>
    <source>
        <strain evidence="11">BOX1</strain>
    </source>
</reference>
<comment type="catalytic activity">
    <reaction evidence="8 9">
        <text>IMP + L-aspartate + GTP = N(6)-(1,2-dicarboxyethyl)-AMP + GDP + phosphate + 2 H(+)</text>
        <dbReference type="Rhea" id="RHEA:15753"/>
        <dbReference type="ChEBI" id="CHEBI:15378"/>
        <dbReference type="ChEBI" id="CHEBI:29991"/>
        <dbReference type="ChEBI" id="CHEBI:37565"/>
        <dbReference type="ChEBI" id="CHEBI:43474"/>
        <dbReference type="ChEBI" id="CHEBI:57567"/>
        <dbReference type="ChEBI" id="CHEBI:58053"/>
        <dbReference type="ChEBI" id="CHEBI:58189"/>
        <dbReference type="EC" id="6.3.4.4"/>
    </reaction>
</comment>
<feature type="binding site" evidence="8">
    <location>
        <position position="13"/>
    </location>
    <ligand>
        <name>Mg(2+)</name>
        <dbReference type="ChEBI" id="CHEBI:18420"/>
    </ligand>
</feature>
<feature type="binding site" evidence="8">
    <location>
        <begin position="251"/>
        <end position="257"/>
    </location>
    <ligand>
        <name>substrate</name>
    </ligand>
</feature>
<dbReference type="InterPro" id="IPR042110">
    <property type="entry name" value="Adenylosuccinate_synth_dom2"/>
</dbReference>
<keyword evidence="3 8" id="KW-0479">Metal-binding</keyword>
<feature type="binding site" evidence="8">
    <location>
        <begin position="12"/>
        <end position="18"/>
    </location>
    <ligand>
        <name>GTP</name>
        <dbReference type="ChEBI" id="CHEBI:37565"/>
    </ligand>
</feature>
<feature type="binding site" evidence="8">
    <location>
        <begin position="323"/>
        <end position="325"/>
    </location>
    <ligand>
        <name>GTP</name>
        <dbReference type="ChEBI" id="CHEBI:37565"/>
    </ligand>
</feature>
<dbReference type="InterPro" id="IPR042109">
    <property type="entry name" value="Adenylosuccinate_synth_dom1"/>
</dbReference>
<dbReference type="EMBL" id="LYOR01000003">
    <property type="protein sequence ID" value="OFV66287.1"/>
    <property type="molecule type" value="Genomic_DNA"/>
</dbReference>
<evidence type="ECO:0000256" key="3">
    <source>
        <dbReference type="ARBA" id="ARBA00022723"/>
    </source>
</evidence>
<comment type="function">
    <text evidence="8">Plays an important role in the de novo pathway of purine nucleotide biosynthesis. Catalyzes the first committed step in the biosynthesis of AMP from IMP.</text>
</comment>
<keyword evidence="12" id="KW-1185">Reference proteome</keyword>
<evidence type="ECO:0000256" key="2">
    <source>
        <dbReference type="ARBA" id="ARBA00022598"/>
    </source>
</evidence>
<gene>
    <name evidence="8" type="primary">purA</name>
    <name evidence="10" type="ORF">ENI32_08485</name>
    <name evidence="11" type="ORF">SBU_000829</name>
</gene>
<feature type="binding site" description="in other chain" evidence="8">
    <location>
        <position position="255"/>
    </location>
    <ligand>
        <name>IMP</name>
        <dbReference type="ChEBI" id="CHEBI:58053"/>
        <note>ligand shared between dimeric partners</note>
    </ligand>
</feature>
<evidence type="ECO:0000256" key="7">
    <source>
        <dbReference type="ARBA" id="ARBA00023134"/>
    </source>
</evidence>
<dbReference type="FunFam" id="3.40.440.10:FF:000007">
    <property type="entry name" value="Adenylosuccinate synthetase"/>
    <property type="match status" value="1"/>
</dbReference>
<dbReference type="InterPro" id="IPR018220">
    <property type="entry name" value="Adenylosuccin_syn_GTP-bd"/>
</dbReference>
<reference evidence="10" key="2">
    <citation type="journal article" date="2020" name="mSystems">
        <title>Genome- and Community-Level Interaction Insights into Carbon Utilization and Element Cycling Functions of Hydrothermarchaeota in Hydrothermal Sediment.</title>
        <authorList>
            <person name="Zhou Z."/>
            <person name="Liu Y."/>
            <person name="Xu W."/>
            <person name="Pan J."/>
            <person name="Luo Z.H."/>
            <person name="Li M."/>
        </authorList>
    </citation>
    <scope>NUCLEOTIDE SEQUENCE [LARGE SCALE GENOMIC DNA]</scope>
    <source>
        <strain evidence="10">HyVt-386</strain>
    </source>
</reference>
<dbReference type="NCBIfam" id="NF003295">
    <property type="entry name" value="PRK04293.1"/>
    <property type="match status" value="1"/>
</dbReference>
<feature type="binding site" evidence="8">
    <location>
        <position position="257"/>
    </location>
    <ligand>
        <name>GTP</name>
        <dbReference type="ChEBI" id="CHEBI:37565"/>
    </ligand>
</feature>
<evidence type="ECO:0000313" key="11">
    <source>
        <dbReference type="EMBL" id="OFV66287.1"/>
    </source>
</evidence>
<evidence type="ECO:0000256" key="8">
    <source>
        <dbReference type="HAMAP-Rule" id="MF_00011"/>
    </source>
</evidence>
<evidence type="ECO:0000256" key="5">
    <source>
        <dbReference type="ARBA" id="ARBA00022755"/>
    </source>
</evidence>
<keyword evidence="4 8" id="KW-0547">Nucleotide-binding</keyword>
<comment type="cofactor">
    <cofactor evidence="8">
        <name>Mg(2+)</name>
        <dbReference type="ChEBI" id="CHEBI:18420"/>
    </cofactor>
    <text evidence="8">Binds 1 Mg(2+) ion per subunit.</text>
</comment>
<dbReference type="Proteomes" id="UP000185779">
    <property type="component" value="Unassembled WGS sequence"/>
</dbReference>